<feature type="signal peptide" evidence="2">
    <location>
        <begin position="1"/>
        <end position="19"/>
    </location>
</feature>
<dbReference type="OrthoDB" id="6413427at2"/>
<dbReference type="PANTHER" id="PTHR36571">
    <property type="entry name" value="PROTEIN YGIW"/>
    <property type="match status" value="1"/>
</dbReference>
<evidence type="ECO:0000256" key="2">
    <source>
        <dbReference type="SAM" id="SignalP"/>
    </source>
</evidence>
<dbReference type="Gene3D" id="2.40.50.200">
    <property type="entry name" value="Bacterial OB-fold"/>
    <property type="match status" value="1"/>
</dbReference>
<reference evidence="3 4" key="1">
    <citation type="submission" date="2017-02" db="EMBL/GenBank/DDBJ databases">
        <title>Complete genome sequence of the drought resistance-promoting endophyte Pantoea alhagi LTYR-11Z.</title>
        <authorList>
            <person name="Zhang L."/>
        </authorList>
    </citation>
    <scope>NUCLEOTIDE SEQUENCE [LARGE SCALE GENOMIC DNA]</scope>
    <source>
        <strain evidence="3 4">LTYR-11Z</strain>
    </source>
</reference>
<dbReference type="PANTHER" id="PTHR36571:SF2">
    <property type="entry name" value="PERIPLASMIC PROTEIN"/>
    <property type="match status" value="1"/>
</dbReference>
<name>A0A1W6B3S7_9GAMM</name>
<dbReference type="STRING" id="1891675.B1H58_06680"/>
<keyword evidence="1 2" id="KW-0732">Signal</keyword>
<dbReference type="EMBL" id="CP019706">
    <property type="protein sequence ID" value="ARJ41738.1"/>
    <property type="molecule type" value="Genomic_DNA"/>
</dbReference>
<proteinExistence type="predicted"/>
<dbReference type="SUPFAM" id="SSF101756">
    <property type="entry name" value="Hypothetical protein YgiW"/>
    <property type="match status" value="1"/>
</dbReference>
<dbReference type="InterPro" id="IPR005220">
    <property type="entry name" value="CarO-like"/>
</dbReference>
<evidence type="ECO:0000256" key="1">
    <source>
        <dbReference type="ARBA" id="ARBA00022729"/>
    </source>
</evidence>
<evidence type="ECO:0000313" key="4">
    <source>
        <dbReference type="Proteomes" id="UP000192900"/>
    </source>
</evidence>
<sequence length="131" mass="14394">MNKILTLCLATLFAAPTLAADGGFNPDGKAPPPEDQKDGYRAVTDNQQLNTAHQLAQLSTGTWVTLQGNIIRQTGKKTWELRDRTGTVQLQIDDGVWQGQEVKPDDLISVNGTLLRHGKNLLIDVKKLHLL</sequence>
<dbReference type="NCBIfam" id="NF033674">
    <property type="entry name" value="stress_OB_fold"/>
    <property type="match status" value="1"/>
</dbReference>
<dbReference type="Pfam" id="PF04076">
    <property type="entry name" value="BOF"/>
    <property type="match status" value="1"/>
</dbReference>
<organism evidence="3 4">
    <name type="scientific">Pantoea alhagi</name>
    <dbReference type="NCBI Taxonomy" id="1891675"/>
    <lineage>
        <taxon>Bacteria</taxon>
        <taxon>Pseudomonadati</taxon>
        <taxon>Pseudomonadota</taxon>
        <taxon>Gammaproteobacteria</taxon>
        <taxon>Enterobacterales</taxon>
        <taxon>Erwiniaceae</taxon>
        <taxon>Pantoea</taxon>
    </lineage>
</organism>
<dbReference type="RefSeq" id="WP_085068836.1">
    <property type="nucleotide sequence ID" value="NZ_CP019706.1"/>
</dbReference>
<gene>
    <name evidence="3" type="ORF">B1H58_06680</name>
</gene>
<keyword evidence="4" id="KW-1185">Reference proteome</keyword>
<evidence type="ECO:0000313" key="3">
    <source>
        <dbReference type="EMBL" id="ARJ41738.1"/>
    </source>
</evidence>
<dbReference type="Proteomes" id="UP000192900">
    <property type="component" value="Chromosome"/>
</dbReference>
<dbReference type="KEGG" id="palh:B1H58_06680"/>
<accession>A0A1W6B3S7</accession>
<protein>
    <submittedName>
        <fullName evidence="3">Uncharacterized protein</fullName>
    </submittedName>
</protein>
<feature type="chain" id="PRO_5012054523" evidence="2">
    <location>
        <begin position="20"/>
        <end position="131"/>
    </location>
</feature>
<dbReference type="AlphaFoldDB" id="A0A1W6B3S7"/>
<dbReference type="InterPro" id="IPR036700">
    <property type="entry name" value="BOBF_sf"/>
</dbReference>